<organism evidence="1 2">
    <name type="scientific">Tepidimonas thermarum</name>
    <dbReference type="NCBI Taxonomy" id="335431"/>
    <lineage>
        <taxon>Bacteria</taxon>
        <taxon>Pseudomonadati</taxon>
        <taxon>Pseudomonadota</taxon>
        <taxon>Betaproteobacteria</taxon>
        <taxon>Burkholderiales</taxon>
        <taxon>Tepidimonas</taxon>
    </lineage>
</organism>
<dbReference type="Proteomes" id="UP000318542">
    <property type="component" value="Unassembled WGS sequence"/>
</dbReference>
<protein>
    <submittedName>
        <fullName evidence="1">Uncharacterized protein</fullName>
    </submittedName>
</protein>
<evidence type="ECO:0000313" key="2">
    <source>
        <dbReference type="Proteomes" id="UP000318542"/>
    </source>
</evidence>
<keyword evidence="2" id="KW-1185">Reference proteome</keyword>
<dbReference type="EMBL" id="VJOL01000002">
    <property type="protein sequence ID" value="TSE31993.1"/>
    <property type="molecule type" value="Genomic_DNA"/>
</dbReference>
<dbReference type="AlphaFoldDB" id="A0A554X835"/>
<name>A0A554X835_9BURK</name>
<evidence type="ECO:0000313" key="1">
    <source>
        <dbReference type="EMBL" id="TSE31993.1"/>
    </source>
</evidence>
<gene>
    <name evidence="1" type="ORF">Tther_00195</name>
</gene>
<reference evidence="1 2" key="1">
    <citation type="submission" date="2019-07" db="EMBL/GenBank/DDBJ databases">
        <title>Tepidimonas thermarum AA-1 draft genome.</title>
        <authorList>
            <person name="Da Costa M.S."/>
            <person name="Froufe H.J.C."/>
            <person name="Egas C."/>
            <person name="Albuquerque L."/>
        </authorList>
    </citation>
    <scope>NUCLEOTIDE SEQUENCE [LARGE SCALE GENOMIC DNA]</scope>
    <source>
        <strain evidence="1 2">AA-1</strain>
    </source>
</reference>
<accession>A0A554X835</accession>
<comment type="caution">
    <text evidence="1">The sequence shown here is derived from an EMBL/GenBank/DDBJ whole genome shotgun (WGS) entry which is preliminary data.</text>
</comment>
<sequence>MDGIEQARQPLAGALCRQVDRWLAWVQRFVDGAGT</sequence>
<proteinExistence type="predicted"/>